<comment type="caution">
    <text evidence="10">The sequence shown here is derived from an EMBL/GenBank/DDBJ whole genome shotgun (WGS) entry which is preliminary data.</text>
</comment>
<gene>
    <name evidence="10" type="ORF">BN12_360017</name>
</gene>
<dbReference type="GO" id="GO:0005524">
    <property type="term" value="F:ATP binding"/>
    <property type="evidence" value="ECO:0007669"/>
    <property type="project" value="UniProtKB-KW"/>
</dbReference>
<dbReference type="InterPro" id="IPR018485">
    <property type="entry name" value="FGGY_C"/>
</dbReference>
<dbReference type="GO" id="GO:0006071">
    <property type="term" value="P:glycerol metabolic process"/>
    <property type="evidence" value="ECO:0007669"/>
    <property type="project" value="TreeGrafter"/>
</dbReference>
<keyword evidence="6" id="KW-1015">Disulfide bond</keyword>
<dbReference type="EMBL" id="CAJB01000290">
    <property type="protein sequence ID" value="CCH78866.1"/>
    <property type="molecule type" value="Genomic_DNA"/>
</dbReference>
<dbReference type="Proteomes" id="UP000035721">
    <property type="component" value="Unassembled WGS sequence"/>
</dbReference>
<dbReference type="GO" id="GO:0004370">
    <property type="term" value="F:glycerol kinase activity"/>
    <property type="evidence" value="ECO:0007669"/>
    <property type="project" value="TreeGrafter"/>
</dbReference>
<keyword evidence="5" id="KW-0067">ATP-binding</keyword>
<dbReference type="PANTHER" id="PTHR10196">
    <property type="entry name" value="SUGAR KINASE"/>
    <property type="match status" value="1"/>
</dbReference>
<dbReference type="InterPro" id="IPR018484">
    <property type="entry name" value="FGGY_N"/>
</dbReference>
<protein>
    <submittedName>
        <fullName evidence="10">Putative rhamnulokinase</fullName>
    </submittedName>
</protein>
<evidence type="ECO:0000256" key="1">
    <source>
        <dbReference type="ARBA" id="ARBA00009156"/>
    </source>
</evidence>
<keyword evidence="4 10" id="KW-0418">Kinase</keyword>
<feature type="domain" description="Carbohydrate kinase FGGY C-terminal" evidence="9">
    <location>
        <begin position="253"/>
        <end position="441"/>
    </location>
</feature>
<evidence type="ECO:0000256" key="5">
    <source>
        <dbReference type="ARBA" id="ARBA00022840"/>
    </source>
</evidence>
<dbReference type="AlphaFoldDB" id="A0A077LYZ8"/>
<dbReference type="STRING" id="1194083.BN12_360017"/>
<evidence type="ECO:0000313" key="11">
    <source>
        <dbReference type="Proteomes" id="UP000035721"/>
    </source>
</evidence>
<dbReference type="OrthoDB" id="9761504at2"/>
<comment type="similarity">
    <text evidence="1">Belongs to the FGGY kinase family.</text>
</comment>
<dbReference type="CDD" id="cd07771">
    <property type="entry name" value="ASKHA_NBD_FGGY_RhaB-like"/>
    <property type="match status" value="1"/>
</dbReference>
<dbReference type="GO" id="GO:0008993">
    <property type="term" value="F:rhamnulokinase activity"/>
    <property type="evidence" value="ECO:0007669"/>
    <property type="project" value="InterPro"/>
</dbReference>
<dbReference type="InterPro" id="IPR043129">
    <property type="entry name" value="ATPase_NBD"/>
</dbReference>
<evidence type="ECO:0000256" key="2">
    <source>
        <dbReference type="ARBA" id="ARBA00022679"/>
    </source>
</evidence>
<dbReference type="Pfam" id="PF02782">
    <property type="entry name" value="FGGY_C"/>
    <property type="match status" value="1"/>
</dbReference>
<dbReference type="Pfam" id="PF00370">
    <property type="entry name" value="FGGY_N"/>
    <property type="match status" value="1"/>
</dbReference>
<keyword evidence="2" id="KW-0808">Transferase</keyword>
<sequence>MTGGVVAAVDLGATSGRVVLGRVGPDRLDIDDVHRFPNTPVRTRDGLHWNIYELYRNVLVGLRKAVAAEPNLLSIGIDSWAVDYALLRGDRLVSTPYHYRDERTARGVAAVRDLLTAEELYATNGLQFLPFNTLYQLTVDRLDGLLDDDTTMLLVPDLIAYWLTGARRAERTNASTTGLLDVTTGTWHTPLAATLDLPPRLLPPLAAPGDLVGALTPDVAADLGSTALPVVAVGSHDTASAVVAVPMTSRDAAYICSGTWSLIGVETDHPILTDQSRQADFTNEAGVDGRTRYLRNRMGMWLVNECVNAWQRDGSRVDLPALIGEAVDATDRVLFDVDDPSLVPGGDMPTRIVELAPGLAGAQRNVVMRSILESLALSYARTLDELQHLTGVPIETVHIVGGASQNALLCQLIADRAGRTVLAGPVEATATGNILIQARAAGLLTGTLEDLRSLVHRTTWPTAYQPRRTVTMPTGATA</sequence>
<evidence type="ECO:0000256" key="6">
    <source>
        <dbReference type="ARBA" id="ARBA00023157"/>
    </source>
</evidence>
<organism evidence="10 11">
    <name type="scientific">Nostocoides japonicum T1-X7</name>
    <dbReference type="NCBI Taxonomy" id="1194083"/>
    <lineage>
        <taxon>Bacteria</taxon>
        <taxon>Bacillati</taxon>
        <taxon>Actinomycetota</taxon>
        <taxon>Actinomycetes</taxon>
        <taxon>Micrococcales</taxon>
        <taxon>Intrasporangiaceae</taxon>
        <taxon>Nostocoides</taxon>
    </lineage>
</organism>
<evidence type="ECO:0000313" key="10">
    <source>
        <dbReference type="EMBL" id="CCH78866.1"/>
    </source>
</evidence>
<evidence type="ECO:0000259" key="9">
    <source>
        <dbReference type="Pfam" id="PF02782"/>
    </source>
</evidence>
<dbReference type="InterPro" id="IPR013449">
    <property type="entry name" value="Rhamnulokinase"/>
</dbReference>
<feature type="domain" description="Carbohydrate kinase FGGY N-terminal" evidence="8">
    <location>
        <begin position="7"/>
        <end position="243"/>
    </location>
</feature>
<keyword evidence="3" id="KW-0547">Nucleotide-binding</keyword>
<dbReference type="Gene3D" id="3.30.420.40">
    <property type="match status" value="2"/>
</dbReference>
<reference evidence="10 11" key="1">
    <citation type="journal article" date="2013" name="ISME J.">
        <title>A metabolic model for members of the genus Tetrasphaera involved in enhanced biological phosphorus removal.</title>
        <authorList>
            <person name="Kristiansen R."/>
            <person name="Nguyen H.T.T."/>
            <person name="Saunders A.M."/>
            <person name="Nielsen J.L."/>
            <person name="Wimmer R."/>
            <person name="Le V.Q."/>
            <person name="McIlroy S.J."/>
            <person name="Petrovski S."/>
            <person name="Seviour R.J."/>
            <person name="Calteau A."/>
            <person name="Nielsen K.L."/>
            <person name="Nielsen P.H."/>
        </authorList>
    </citation>
    <scope>NUCLEOTIDE SEQUENCE [LARGE SCALE GENOMIC DNA]</scope>
    <source>
        <strain evidence="10 11">T1-X7</strain>
    </source>
</reference>
<dbReference type="RefSeq" id="WP_048551032.1">
    <property type="nucleotide sequence ID" value="NZ_HF570958.1"/>
</dbReference>
<evidence type="ECO:0000259" key="8">
    <source>
        <dbReference type="Pfam" id="PF00370"/>
    </source>
</evidence>
<evidence type="ECO:0000256" key="7">
    <source>
        <dbReference type="ARBA" id="ARBA00023308"/>
    </source>
</evidence>
<keyword evidence="11" id="KW-1185">Reference proteome</keyword>
<evidence type="ECO:0000256" key="3">
    <source>
        <dbReference type="ARBA" id="ARBA00022741"/>
    </source>
</evidence>
<dbReference type="GO" id="GO:0019301">
    <property type="term" value="P:rhamnose catabolic process"/>
    <property type="evidence" value="ECO:0007669"/>
    <property type="project" value="InterPro"/>
</dbReference>
<keyword evidence="7" id="KW-0684">Rhamnose metabolism</keyword>
<dbReference type="PANTHER" id="PTHR10196:SF93">
    <property type="entry name" value="L-RHAMNULOKINASE"/>
    <property type="match status" value="1"/>
</dbReference>
<name>A0A077LYZ8_9MICO</name>
<dbReference type="SUPFAM" id="SSF53067">
    <property type="entry name" value="Actin-like ATPase domain"/>
    <property type="match status" value="2"/>
</dbReference>
<dbReference type="GO" id="GO:0005829">
    <property type="term" value="C:cytosol"/>
    <property type="evidence" value="ECO:0007669"/>
    <property type="project" value="TreeGrafter"/>
</dbReference>
<accession>A0A077LYZ8</accession>
<proteinExistence type="inferred from homology"/>
<evidence type="ECO:0000256" key="4">
    <source>
        <dbReference type="ARBA" id="ARBA00022777"/>
    </source>
</evidence>